<proteinExistence type="predicted"/>
<evidence type="ECO:0000256" key="2">
    <source>
        <dbReference type="SAM" id="Phobius"/>
    </source>
</evidence>
<feature type="transmembrane region" description="Helical" evidence="2">
    <location>
        <begin position="151"/>
        <end position="173"/>
    </location>
</feature>
<accession>A0A4P9WDT3</accession>
<protein>
    <submittedName>
        <fullName evidence="3">Uncharacterized protein</fullName>
    </submittedName>
</protein>
<dbReference type="EMBL" id="KZ995823">
    <property type="protein sequence ID" value="RKO89905.1"/>
    <property type="molecule type" value="Genomic_DNA"/>
</dbReference>
<evidence type="ECO:0000256" key="1">
    <source>
        <dbReference type="SAM" id="MobiDB-lite"/>
    </source>
</evidence>
<sequence>MHMGSAIPDLNPGVQKICYGPVVLLGTTAATYKNYILSVSGIRHLVLFLFTGALVRPSKRTASLYSRLKASYAIWPLDSYRRFYVKYLGSFWIRELMVSCGLAGPKQKLEPKVSHRHQRPTGAGEAVQEAMFAVQAFSGAMILFFGPPKLYFVLNVLVLVVILVLAVVVVVVVVAVVDMVMVVVVVMVLIHHTLCVLLGAVEHLTSGDNIELKDGVVLGGVFVLRSTLLAELHVHELLCCHLLLHLGEDVDALRDPEHSESSSVAWLQQRCPAHDLLVGRVALGEDAGKEMQKERGDRLLGGCFFGHREGTSWADVEHHPGVGRSPMETPKVDMTVVYNPHQPPPTHTPTAPHPSPKQSPASTQHNIEQAVTIRPEDINSLQFRKLHWNLVCYHEATLLSDTFYLIRDSGEEDREDKSDKKNKSGALRDLLMGAAVLAKAAKDKAVVGGEEAMLAMIAIMRRLTSMSSGMSRSLKRLFIKKGKGKTISTTPGELLWDHFQCLGDMCGDFVRFQERGLPFKTFDRDTEELLLSKKEEGTNRYSLRSFDVDLCRSLATTPLPPPPP</sequence>
<feature type="region of interest" description="Disordered" evidence="1">
    <location>
        <begin position="339"/>
        <end position="366"/>
    </location>
</feature>
<evidence type="ECO:0000313" key="3">
    <source>
        <dbReference type="EMBL" id="RKO89905.1"/>
    </source>
</evidence>
<feature type="compositionally biased region" description="Pro residues" evidence="1">
    <location>
        <begin position="341"/>
        <end position="357"/>
    </location>
</feature>
<keyword evidence="2" id="KW-1133">Transmembrane helix</keyword>
<keyword evidence="2" id="KW-0472">Membrane</keyword>
<gene>
    <name evidence="3" type="ORF">BDK51DRAFT_26007</name>
</gene>
<organism evidence="3 4">
    <name type="scientific">Blyttiomyces helicus</name>
    <dbReference type="NCBI Taxonomy" id="388810"/>
    <lineage>
        <taxon>Eukaryota</taxon>
        <taxon>Fungi</taxon>
        <taxon>Fungi incertae sedis</taxon>
        <taxon>Chytridiomycota</taxon>
        <taxon>Chytridiomycota incertae sedis</taxon>
        <taxon>Chytridiomycetes</taxon>
        <taxon>Chytridiomycetes incertae sedis</taxon>
        <taxon>Blyttiomyces</taxon>
    </lineage>
</organism>
<name>A0A4P9WDT3_9FUNG</name>
<dbReference type="AlphaFoldDB" id="A0A4P9WDT3"/>
<dbReference type="Proteomes" id="UP000269721">
    <property type="component" value="Unassembled WGS sequence"/>
</dbReference>
<keyword evidence="2" id="KW-0812">Transmembrane</keyword>
<keyword evidence="4" id="KW-1185">Reference proteome</keyword>
<feature type="transmembrane region" description="Helical" evidence="2">
    <location>
        <begin position="180"/>
        <end position="201"/>
    </location>
</feature>
<reference evidence="4" key="1">
    <citation type="journal article" date="2018" name="Nat. Microbiol.">
        <title>Leveraging single-cell genomics to expand the fungal tree of life.</title>
        <authorList>
            <person name="Ahrendt S.R."/>
            <person name="Quandt C.A."/>
            <person name="Ciobanu D."/>
            <person name="Clum A."/>
            <person name="Salamov A."/>
            <person name="Andreopoulos B."/>
            <person name="Cheng J.F."/>
            <person name="Woyke T."/>
            <person name="Pelin A."/>
            <person name="Henrissat B."/>
            <person name="Reynolds N.K."/>
            <person name="Benny G.L."/>
            <person name="Smith M.E."/>
            <person name="James T.Y."/>
            <person name="Grigoriev I.V."/>
        </authorList>
    </citation>
    <scope>NUCLEOTIDE SEQUENCE [LARGE SCALE GENOMIC DNA]</scope>
</reference>
<evidence type="ECO:0000313" key="4">
    <source>
        <dbReference type="Proteomes" id="UP000269721"/>
    </source>
</evidence>